<dbReference type="Pfam" id="PF05685">
    <property type="entry name" value="Uma2"/>
    <property type="match status" value="1"/>
</dbReference>
<dbReference type="SUPFAM" id="SSF52980">
    <property type="entry name" value="Restriction endonuclease-like"/>
    <property type="match status" value="1"/>
</dbReference>
<dbReference type="InterPro" id="IPR011335">
    <property type="entry name" value="Restrct_endonuc-II-like"/>
</dbReference>
<name>A0A2L2XDJ6_9FIRM</name>
<dbReference type="CDD" id="cd06260">
    <property type="entry name" value="DUF820-like"/>
    <property type="match status" value="1"/>
</dbReference>
<organism evidence="2 3">
    <name type="scientific">Desulfocucumis palustris</name>
    <dbReference type="NCBI Taxonomy" id="1898651"/>
    <lineage>
        <taxon>Bacteria</taxon>
        <taxon>Bacillati</taxon>
        <taxon>Bacillota</taxon>
        <taxon>Clostridia</taxon>
        <taxon>Eubacteriales</taxon>
        <taxon>Desulfocucumaceae</taxon>
        <taxon>Desulfocucumis</taxon>
    </lineage>
</organism>
<dbReference type="InterPro" id="IPR008538">
    <property type="entry name" value="Uma2"/>
</dbReference>
<dbReference type="EMBL" id="BFAV01000119">
    <property type="protein sequence ID" value="GBF33793.1"/>
    <property type="molecule type" value="Genomic_DNA"/>
</dbReference>
<evidence type="ECO:0000313" key="2">
    <source>
        <dbReference type="EMBL" id="GBF33793.1"/>
    </source>
</evidence>
<accession>A0A2L2XDJ6</accession>
<proteinExistence type="predicted"/>
<protein>
    <recommendedName>
        <fullName evidence="1">Putative restriction endonuclease domain-containing protein</fullName>
    </recommendedName>
</protein>
<dbReference type="Gene3D" id="3.90.1570.10">
    <property type="entry name" value="tt1808, chain A"/>
    <property type="match status" value="1"/>
</dbReference>
<evidence type="ECO:0000259" key="1">
    <source>
        <dbReference type="Pfam" id="PF05685"/>
    </source>
</evidence>
<dbReference type="InterPro" id="IPR012296">
    <property type="entry name" value="Nuclease_put_TT1808"/>
</dbReference>
<dbReference type="Proteomes" id="UP000239549">
    <property type="component" value="Unassembled WGS sequence"/>
</dbReference>
<sequence length="63" mass="7232">MEKSKMYYTHGVKEYWIIDPDAKVIEVFTSGEKNWNLVEAYGKNGILTSPLLPGLQINLKNVF</sequence>
<gene>
    <name evidence="2" type="ORF">DCCM_2904</name>
</gene>
<evidence type="ECO:0000313" key="3">
    <source>
        <dbReference type="Proteomes" id="UP000239549"/>
    </source>
</evidence>
<feature type="domain" description="Putative restriction endonuclease" evidence="1">
    <location>
        <begin position="2"/>
        <end position="59"/>
    </location>
</feature>
<keyword evidence="3" id="KW-1185">Reference proteome</keyword>
<dbReference type="AlphaFoldDB" id="A0A2L2XDJ6"/>
<comment type="caution">
    <text evidence="2">The sequence shown here is derived from an EMBL/GenBank/DDBJ whole genome shotgun (WGS) entry which is preliminary data.</text>
</comment>
<reference evidence="3" key="1">
    <citation type="submission" date="2018-02" db="EMBL/GenBank/DDBJ databases">
        <title>Genome sequence of Desulfocucumis palustris strain NAW-5.</title>
        <authorList>
            <person name="Watanabe M."/>
            <person name="Kojima H."/>
            <person name="Fukui M."/>
        </authorList>
    </citation>
    <scope>NUCLEOTIDE SEQUENCE [LARGE SCALE GENOMIC DNA]</scope>
    <source>
        <strain evidence="3">NAW-5</strain>
    </source>
</reference>